<dbReference type="Proteomes" id="UP001157418">
    <property type="component" value="Unassembled WGS sequence"/>
</dbReference>
<reference evidence="1 2" key="1">
    <citation type="submission" date="2022-01" db="EMBL/GenBank/DDBJ databases">
        <authorList>
            <person name="Xiong W."/>
            <person name="Schranz E."/>
        </authorList>
    </citation>
    <scope>NUCLEOTIDE SEQUENCE [LARGE SCALE GENOMIC DNA]</scope>
</reference>
<organism evidence="1 2">
    <name type="scientific">Lactuca virosa</name>
    <dbReference type="NCBI Taxonomy" id="75947"/>
    <lineage>
        <taxon>Eukaryota</taxon>
        <taxon>Viridiplantae</taxon>
        <taxon>Streptophyta</taxon>
        <taxon>Embryophyta</taxon>
        <taxon>Tracheophyta</taxon>
        <taxon>Spermatophyta</taxon>
        <taxon>Magnoliopsida</taxon>
        <taxon>eudicotyledons</taxon>
        <taxon>Gunneridae</taxon>
        <taxon>Pentapetalae</taxon>
        <taxon>asterids</taxon>
        <taxon>campanulids</taxon>
        <taxon>Asterales</taxon>
        <taxon>Asteraceae</taxon>
        <taxon>Cichorioideae</taxon>
        <taxon>Cichorieae</taxon>
        <taxon>Lactucinae</taxon>
        <taxon>Lactuca</taxon>
    </lineage>
</organism>
<name>A0AAU9M6A4_9ASTR</name>
<evidence type="ECO:0000313" key="1">
    <source>
        <dbReference type="EMBL" id="CAH1421664.1"/>
    </source>
</evidence>
<protein>
    <submittedName>
        <fullName evidence="1">Uncharacterized protein</fullName>
    </submittedName>
</protein>
<dbReference type="GO" id="GO:0048367">
    <property type="term" value="P:shoot system development"/>
    <property type="evidence" value="ECO:0007669"/>
    <property type="project" value="InterPro"/>
</dbReference>
<dbReference type="PANTHER" id="PTHR33070:SF109">
    <property type="entry name" value="DOMAIN PROTEIN, PUTATIVE (DUF241)-RELATED"/>
    <property type="match status" value="1"/>
</dbReference>
<keyword evidence="2" id="KW-1185">Reference proteome</keyword>
<evidence type="ECO:0000313" key="2">
    <source>
        <dbReference type="Proteomes" id="UP001157418"/>
    </source>
</evidence>
<proteinExistence type="predicted"/>
<sequence>MRWTDELLDVSVSFLDIFSNISDLMLQTKPHVRDLGCDLWRNGGPRINIIIENNTAFRKKLRRDIRTSVASLNRLDDMIGHFTLVDLENKHLISVIRVFRDVKAFMAVVLQLLFKFLATPLLKTRSRSRWRAVSRYISKSKVVPEEKADTNINEFQHLDASLFRYGTSNKLEFIQLVRKKLEEFEATVDDINSHMESMSRRLITTRISVLVFISFY</sequence>
<dbReference type="AlphaFoldDB" id="A0AAU9M6A4"/>
<dbReference type="EMBL" id="CAKMRJ010001112">
    <property type="protein sequence ID" value="CAH1421664.1"/>
    <property type="molecule type" value="Genomic_DNA"/>
</dbReference>
<gene>
    <name evidence="1" type="ORF">LVIROSA_LOCUS9053</name>
</gene>
<accession>A0AAU9M6A4</accession>
<dbReference type="GO" id="GO:0048364">
    <property type="term" value="P:root development"/>
    <property type="evidence" value="ECO:0007669"/>
    <property type="project" value="InterPro"/>
</dbReference>
<dbReference type="Pfam" id="PF03087">
    <property type="entry name" value="BPS1"/>
    <property type="match status" value="1"/>
</dbReference>
<dbReference type="InterPro" id="IPR004320">
    <property type="entry name" value="BPS1_pln"/>
</dbReference>
<comment type="caution">
    <text evidence="1">The sequence shown here is derived from an EMBL/GenBank/DDBJ whole genome shotgun (WGS) entry which is preliminary data.</text>
</comment>
<dbReference type="PANTHER" id="PTHR33070">
    <property type="entry name" value="OS06G0725500 PROTEIN"/>
    <property type="match status" value="1"/>
</dbReference>